<dbReference type="AlphaFoldDB" id="A0AAE3FVS0"/>
<reference evidence="1" key="2">
    <citation type="submission" date="2022-02" db="EMBL/GenBank/DDBJ databases">
        <authorList>
            <person name="Elcheninov A.G."/>
            <person name="Sorokin D.Y."/>
            <person name="Kublanov I.V."/>
        </authorList>
    </citation>
    <scope>NUCLEOTIDE SEQUENCE</scope>
    <source>
        <strain evidence="1">AArc-St2</strain>
    </source>
</reference>
<name>A0AAE3FVS0_9EURY</name>
<reference evidence="1" key="1">
    <citation type="journal article" date="2022" name="Syst. Appl. Microbiol.">
        <title>Natronocalculus amylovorans gen. nov., sp. nov., and Natranaeroarchaeum aerophilus sp. nov., dominant culturable amylolytic natronoarchaea from hypersaline soda lakes in southwestern Siberia.</title>
        <authorList>
            <person name="Sorokin D.Y."/>
            <person name="Elcheninov A.G."/>
            <person name="Khizhniak T.V."/>
            <person name="Koenen M."/>
            <person name="Bale N.J."/>
            <person name="Damste J.S.S."/>
            <person name="Kublanov I.V."/>
        </authorList>
    </citation>
    <scope>NUCLEOTIDE SEQUENCE</scope>
    <source>
        <strain evidence="1">AArc-St2</strain>
    </source>
</reference>
<gene>
    <name evidence="1" type="ORF">AArcSt2_01050</name>
</gene>
<dbReference type="Proteomes" id="UP001203207">
    <property type="component" value="Unassembled WGS sequence"/>
</dbReference>
<dbReference type="EMBL" id="JAKRVX010000001">
    <property type="protein sequence ID" value="MCL9815524.1"/>
    <property type="molecule type" value="Genomic_DNA"/>
</dbReference>
<evidence type="ECO:0000313" key="1">
    <source>
        <dbReference type="EMBL" id="MCL9815524.1"/>
    </source>
</evidence>
<dbReference type="RefSeq" id="WP_250582329.1">
    <property type="nucleotide sequence ID" value="NZ_JAKRVX010000001.1"/>
</dbReference>
<comment type="caution">
    <text evidence="1">The sequence shown here is derived from an EMBL/GenBank/DDBJ whole genome shotgun (WGS) entry which is preliminary data.</text>
</comment>
<protein>
    <submittedName>
        <fullName evidence="1">Uncharacterized protein</fullName>
    </submittedName>
</protein>
<proteinExistence type="predicted"/>
<evidence type="ECO:0000313" key="2">
    <source>
        <dbReference type="Proteomes" id="UP001203207"/>
    </source>
</evidence>
<organism evidence="1 2">
    <name type="scientific">Natronocalculus amylovorans</name>
    <dbReference type="NCBI Taxonomy" id="2917812"/>
    <lineage>
        <taxon>Archaea</taxon>
        <taxon>Methanobacteriati</taxon>
        <taxon>Methanobacteriota</taxon>
        <taxon>Stenosarchaea group</taxon>
        <taxon>Halobacteria</taxon>
        <taxon>Halobacteriales</taxon>
        <taxon>Haloferacaceae</taxon>
        <taxon>Natronocalculus</taxon>
    </lineage>
</organism>
<accession>A0AAE3FVS0</accession>
<keyword evidence="2" id="KW-1185">Reference proteome</keyword>
<sequence>MVDDRSLTRRESLQQIGGFAGFVGSAAIPVGVDRYRNRSSAPDELLEIRLFTETAIRYQLQYPTIASNTDTAQDAATEFHNSLDQNEQHVYDATALPSRITTSGPLRMYVHGTVPQQLDKTDITFENDATYYIETAGATTPTAVAGAPSSEGHSPTRSYVHGQVQDHAHCYRCEGRLTAIWIRETASLARITIETGEPT</sequence>